<keyword evidence="4" id="KW-0804">Transcription</keyword>
<evidence type="ECO:0000256" key="2">
    <source>
        <dbReference type="ARBA" id="ARBA00023015"/>
    </source>
</evidence>
<evidence type="ECO:0000256" key="1">
    <source>
        <dbReference type="ARBA" id="ARBA00006157"/>
    </source>
</evidence>
<accession>A0A8S5TPQ9</accession>
<dbReference type="InterPro" id="IPR010982">
    <property type="entry name" value="Lambda_DNA-bd_dom_sf"/>
</dbReference>
<reference evidence="6" key="1">
    <citation type="journal article" date="2021" name="Proc. Natl. Acad. Sci. U.S.A.">
        <title>A Catalog of Tens of Thousands of Viruses from Human Metagenomes Reveals Hidden Associations with Chronic Diseases.</title>
        <authorList>
            <person name="Tisza M.J."/>
            <person name="Buck C.B."/>
        </authorList>
    </citation>
    <scope>NUCLEOTIDE SEQUENCE</scope>
    <source>
        <strain evidence="6">Ct2AC8</strain>
    </source>
</reference>
<dbReference type="Gene3D" id="1.10.260.40">
    <property type="entry name" value="lambda repressor-like DNA-binding domains"/>
    <property type="match status" value="1"/>
</dbReference>
<comment type="similarity">
    <text evidence="1">Belongs to the ner transcriptional regulatory family.</text>
</comment>
<evidence type="ECO:0000256" key="4">
    <source>
        <dbReference type="ARBA" id="ARBA00023163"/>
    </source>
</evidence>
<keyword evidence="2" id="KW-0805">Transcription regulation</keyword>
<dbReference type="InterPro" id="IPR038722">
    <property type="entry name" value="Ner_HTH_dom"/>
</dbReference>
<feature type="domain" description="Ner winged helix-turn-helix DNA-binding" evidence="5">
    <location>
        <begin position="6"/>
        <end position="74"/>
    </location>
</feature>
<evidence type="ECO:0000259" key="5">
    <source>
        <dbReference type="Pfam" id="PF13693"/>
    </source>
</evidence>
<sequence length="93" mass="10592">MKNYPPELIKSLVKKKGGSLAKLAKRAGFHPTEVQGALYSPIYWGEQIIAEFLNIHPMIIWPDRYDKKGNPLHPYASAKNLKPFCPACKEKRI</sequence>
<protein>
    <submittedName>
        <fullName evidence="6">Winged helix-turn-helix DNA-binding protein</fullName>
    </submittedName>
</protein>
<dbReference type="SUPFAM" id="SSF47413">
    <property type="entry name" value="lambda repressor-like DNA-binding domains"/>
    <property type="match status" value="1"/>
</dbReference>
<evidence type="ECO:0000256" key="3">
    <source>
        <dbReference type="ARBA" id="ARBA00023125"/>
    </source>
</evidence>
<dbReference type="GO" id="GO:0003677">
    <property type="term" value="F:DNA binding"/>
    <property type="evidence" value="ECO:0007669"/>
    <property type="project" value="UniProtKB-KW"/>
</dbReference>
<keyword evidence="3 6" id="KW-0238">DNA-binding</keyword>
<organism evidence="6">
    <name type="scientific">Myoviridae sp. ct2AC8</name>
    <dbReference type="NCBI Taxonomy" id="2827655"/>
    <lineage>
        <taxon>Viruses</taxon>
        <taxon>Duplodnaviria</taxon>
        <taxon>Heunggongvirae</taxon>
        <taxon>Uroviricota</taxon>
        <taxon>Caudoviricetes</taxon>
    </lineage>
</organism>
<name>A0A8S5TPQ9_9CAUD</name>
<evidence type="ECO:0000313" key="6">
    <source>
        <dbReference type="EMBL" id="DAF65130.1"/>
    </source>
</evidence>
<dbReference type="Pfam" id="PF13693">
    <property type="entry name" value="HTH_35"/>
    <property type="match status" value="1"/>
</dbReference>
<proteinExistence type="inferred from homology"/>
<dbReference type="EMBL" id="BK032875">
    <property type="protein sequence ID" value="DAF65130.1"/>
    <property type="molecule type" value="Genomic_DNA"/>
</dbReference>